<protein>
    <submittedName>
        <fullName evidence="1">Excitatory amino acid transporter 1</fullName>
    </submittedName>
</protein>
<dbReference type="PANTHER" id="PTHR36052:SF1">
    <property type="entry name" value="EXCITATORY AMINO ACID TRANSPORTER"/>
    <property type="match status" value="1"/>
</dbReference>
<sequence length="76" mass="8396">MPVVSAPVFGAVLGVGVQLYVNGVRKLPLLRDPWLHVLWAGAGASFGTWLNSFEERTEKDLHAMLAKRDEANKNIH</sequence>
<proteinExistence type="predicted"/>
<dbReference type="OrthoDB" id="523796at2759"/>
<dbReference type="PANTHER" id="PTHR36052">
    <property type="entry name" value="EXCITATORY AMINO ACID TRANSPORTER"/>
    <property type="match status" value="1"/>
</dbReference>
<name>A0A2P6V3Y0_9CHLO</name>
<dbReference type="Proteomes" id="UP000239649">
    <property type="component" value="Unassembled WGS sequence"/>
</dbReference>
<comment type="caution">
    <text evidence="1">The sequence shown here is derived from an EMBL/GenBank/DDBJ whole genome shotgun (WGS) entry which is preliminary data.</text>
</comment>
<dbReference type="AlphaFoldDB" id="A0A2P6V3Y0"/>
<dbReference type="STRING" id="554055.A0A2P6V3Y0"/>
<organism evidence="1 2">
    <name type="scientific">Micractinium conductrix</name>
    <dbReference type="NCBI Taxonomy" id="554055"/>
    <lineage>
        <taxon>Eukaryota</taxon>
        <taxon>Viridiplantae</taxon>
        <taxon>Chlorophyta</taxon>
        <taxon>core chlorophytes</taxon>
        <taxon>Trebouxiophyceae</taxon>
        <taxon>Chlorellales</taxon>
        <taxon>Chlorellaceae</taxon>
        <taxon>Chlorella clade</taxon>
        <taxon>Micractinium</taxon>
    </lineage>
</organism>
<dbReference type="EMBL" id="LHPF02000033">
    <property type="protein sequence ID" value="PSC68777.1"/>
    <property type="molecule type" value="Genomic_DNA"/>
</dbReference>
<keyword evidence="2" id="KW-1185">Reference proteome</keyword>
<accession>A0A2P6V3Y0</accession>
<evidence type="ECO:0000313" key="2">
    <source>
        <dbReference type="Proteomes" id="UP000239649"/>
    </source>
</evidence>
<reference evidence="1 2" key="1">
    <citation type="journal article" date="2018" name="Plant J.">
        <title>Genome sequences of Chlorella sorokiniana UTEX 1602 and Micractinium conductrix SAG 241.80: implications to maltose excretion by a green alga.</title>
        <authorList>
            <person name="Arriola M.B."/>
            <person name="Velmurugan N."/>
            <person name="Zhang Y."/>
            <person name="Plunkett M.H."/>
            <person name="Hondzo H."/>
            <person name="Barney B.M."/>
        </authorList>
    </citation>
    <scope>NUCLEOTIDE SEQUENCE [LARGE SCALE GENOMIC DNA]</scope>
    <source>
        <strain evidence="1 2">SAG 241.80</strain>
    </source>
</reference>
<gene>
    <name evidence="1" type="ORF">C2E20_7680</name>
</gene>
<evidence type="ECO:0000313" key="1">
    <source>
        <dbReference type="EMBL" id="PSC68777.1"/>
    </source>
</evidence>